<feature type="domain" description="Nitroreductase" evidence="7">
    <location>
        <begin position="8"/>
        <end position="185"/>
    </location>
</feature>
<sequence length="211" mass="24020">MALLDDLQWRYATKAYDPTKKVSQEDVDKIVEAARLAPTSSGLQQFRVLVVSNQEIKEKLAPKVLNPEVMVDCSHVLVFAAWDRYTEERIDAIYDRTTEERGLPQGRFSSYTDKLKEMYLNQSAEENFDHTARQSYIGFALSIAQAAELKVDATPAEGFDPALVDEALGLREKGLRSVTLLYLGYRAKEGDWLASMKKVRNPKEEFVTEYK</sequence>
<dbReference type="EMBL" id="VOXD01000005">
    <property type="protein sequence ID" value="TXF90770.1"/>
    <property type="molecule type" value="Genomic_DNA"/>
</dbReference>
<dbReference type="InterPro" id="IPR000415">
    <property type="entry name" value="Nitroreductase-like"/>
</dbReference>
<evidence type="ECO:0000259" key="7">
    <source>
        <dbReference type="Pfam" id="PF00881"/>
    </source>
</evidence>
<dbReference type="AlphaFoldDB" id="A0A5C7FRX4"/>
<dbReference type="PANTHER" id="PTHR43673:SF2">
    <property type="entry name" value="NITROREDUCTASE"/>
    <property type="match status" value="1"/>
</dbReference>
<dbReference type="SUPFAM" id="SSF55469">
    <property type="entry name" value="FMN-dependent nitroreductase-like"/>
    <property type="match status" value="1"/>
</dbReference>
<dbReference type="Gene3D" id="3.40.109.10">
    <property type="entry name" value="NADH Oxidase"/>
    <property type="match status" value="1"/>
</dbReference>
<keyword evidence="5" id="KW-0521">NADP</keyword>
<comment type="cofactor">
    <cofactor evidence="1">
        <name>FMN</name>
        <dbReference type="ChEBI" id="CHEBI:58210"/>
    </cofactor>
</comment>
<dbReference type="OrthoDB" id="9809288at2"/>
<dbReference type="GO" id="GO:0016491">
    <property type="term" value="F:oxidoreductase activity"/>
    <property type="evidence" value="ECO:0007669"/>
    <property type="project" value="UniProtKB-KW"/>
</dbReference>
<evidence type="ECO:0000313" key="9">
    <source>
        <dbReference type="Proteomes" id="UP000321907"/>
    </source>
</evidence>
<comment type="similarity">
    <text evidence="2">Belongs to the nitroreductase family.</text>
</comment>
<proteinExistence type="inferred from homology"/>
<gene>
    <name evidence="8" type="ORF">FUA23_04850</name>
</gene>
<dbReference type="Pfam" id="PF00881">
    <property type="entry name" value="Nitroreductase"/>
    <property type="match status" value="1"/>
</dbReference>
<name>A0A5C7FRX4_9BACT</name>
<keyword evidence="4" id="KW-0288">FMN</keyword>
<reference evidence="8 9" key="1">
    <citation type="submission" date="2019-08" db="EMBL/GenBank/DDBJ databases">
        <title>Lewinella sp. strain SSH13 Genome sequencing and assembly.</title>
        <authorList>
            <person name="Kim I."/>
        </authorList>
    </citation>
    <scope>NUCLEOTIDE SEQUENCE [LARGE SCALE GENOMIC DNA]</scope>
    <source>
        <strain evidence="8 9">SSH13</strain>
    </source>
</reference>
<organism evidence="8 9">
    <name type="scientific">Neolewinella aurantiaca</name>
    <dbReference type="NCBI Taxonomy" id="2602767"/>
    <lineage>
        <taxon>Bacteria</taxon>
        <taxon>Pseudomonadati</taxon>
        <taxon>Bacteroidota</taxon>
        <taxon>Saprospiria</taxon>
        <taxon>Saprospirales</taxon>
        <taxon>Lewinellaceae</taxon>
        <taxon>Neolewinella</taxon>
    </lineage>
</organism>
<evidence type="ECO:0000313" key="8">
    <source>
        <dbReference type="EMBL" id="TXF90770.1"/>
    </source>
</evidence>
<dbReference type="RefSeq" id="WP_147929598.1">
    <property type="nucleotide sequence ID" value="NZ_VOXD01000005.1"/>
</dbReference>
<dbReference type="InterPro" id="IPR033878">
    <property type="entry name" value="NfsB-like"/>
</dbReference>
<protein>
    <submittedName>
        <fullName evidence="8">NAD(P)H-dependent oxidoreductase</fullName>
    </submittedName>
</protein>
<evidence type="ECO:0000256" key="5">
    <source>
        <dbReference type="ARBA" id="ARBA00022857"/>
    </source>
</evidence>
<dbReference type="InterPro" id="IPR029479">
    <property type="entry name" value="Nitroreductase"/>
</dbReference>
<keyword evidence="6" id="KW-0560">Oxidoreductase</keyword>
<dbReference type="PANTHER" id="PTHR43673">
    <property type="entry name" value="NAD(P)H NITROREDUCTASE YDGI-RELATED"/>
    <property type="match status" value="1"/>
</dbReference>
<keyword evidence="3" id="KW-0285">Flavoprotein</keyword>
<dbReference type="Proteomes" id="UP000321907">
    <property type="component" value="Unassembled WGS sequence"/>
</dbReference>
<dbReference type="CDD" id="cd02149">
    <property type="entry name" value="NfsB-like"/>
    <property type="match status" value="1"/>
</dbReference>
<evidence type="ECO:0000256" key="6">
    <source>
        <dbReference type="ARBA" id="ARBA00023002"/>
    </source>
</evidence>
<evidence type="ECO:0000256" key="3">
    <source>
        <dbReference type="ARBA" id="ARBA00022630"/>
    </source>
</evidence>
<evidence type="ECO:0000256" key="4">
    <source>
        <dbReference type="ARBA" id="ARBA00022643"/>
    </source>
</evidence>
<evidence type="ECO:0000256" key="2">
    <source>
        <dbReference type="ARBA" id="ARBA00007118"/>
    </source>
</evidence>
<evidence type="ECO:0000256" key="1">
    <source>
        <dbReference type="ARBA" id="ARBA00001917"/>
    </source>
</evidence>
<accession>A0A5C7FRX4</accession>
<comment type="caution">
    <text evidence="8">The sequence shown here is derived from an EMBL/GenBank/DDBJ whole genome shotgun (WGS) entry which is preliminary data.</text>
</comment>
<keyword evidence="9" id="KW-1185">Reference proteome</keyword>